<organism evidence="1 2">
    <name type="scientific">Trichinella patagoniensis</name>
    <dbReference type="NCBI Taxonomy" id="990121"/>
    <lineage>
        <taxon>Eukaryota</taxon>
        <taxon>Metazoa</taxon>
        <taxon>Ecdysozoa</taxon>
        <taxon>Nematoda</taxon>
        <taxon>Enoplea</taxon>
        <taxon>Dorylaimia</taxon>
        <taxon>Trichinellida</taxon>
        <taxon>Trichinellidae</taxon>
        <taxon>Trichinella</taxon>
    </lineage>
</organism>
<comment type="caution">
    <text evidence="1">The sequence shown here is derived from an EMBL/GenBank/DDBJ whole genome shotgun (WGS) entry which is preliminary data.</text>
</comment>
<dbReference type="OrthoDB" id="5932704at2759"/>
<proteinExistence type="predicted"/>
<evidence type="ECO:0000313" key="1">
    <source>
        <dbReference type="EMBL" id="KRY15326.1"/>
    </source>
</evidence>
<keyword evidence="2" id="KW-1185">Reference proteome</keyword>
<reference evidence="1 2" key="1">
    <citation type="submission" date="2015-01" db="EMBL/GenBank/DDBJ databases">
        <title>Evolution of Trichinella species and genotypes.</title>
        <authorList>
            <person name="Korhonen P.K."/>
            <person name="Edoardo P."/>
            <person name="Giuseppe L.R."/>
            <person name="Gasser R.B."/>
        </authorList>
    </citation>
    <scope>NUCLEOTIDE SEQUENCE [LARGE SCALE GENOMIC DNA]</scope>
    <source>
        <strain evidence="1">ISS2496</strain>
    </source>
</reference>
<protein>
    <submittedName>
        <fullName evidence="1">Uncharacterized protein</fullName>
    </submittedName>
</protein>
<name>A0A0V0ZSZ6_9BILA</name>
<evidence type="ECO:0000313" key="2">
    <source>
        <dbReference type="Proteomes" id="UP000054783"/>
    </source>
</evidence>
<dbReference type="AlphaFoldDB" id="A0A0V0ZSZ6"/>
<dbReference type="Proteomes" id="UP000054783">
    <property type="component" value="Unassembled WGS sequence"/>
</dbReference>
<sequence>MTFFDHKFPDKISSNYIERFFYGTFMINCFPIIFQCPENIFLIITNDQPIALICVSAIVMQITSVTTPVNDTANECPPGFASGAAPSSQFPGGVERRTLPLACVGPLYNIALSLFEDGIW</sequence>
<accession>A0A0V0ZSZ6</accession>
<dbReference type="EMBL" id="JYDQ01000097">
    <property type="protein sequence ID" value="KRY15326.1"/>
    <property type="molecule type" value="Genomic_DNA"/>
</dbReference>
<gene>
    <name evidence="1" type="ORF">T12_7666</name>
</gene>